<dbReference type="CDD" id="cd06267">
    <property type="entry name" value="PBP1_LacI_sugar_binding-like"/>
    <property type="match status" value="1"/>
</dbReference>
<evidence type="ECO:0000256" key="2">
    <source>
        <dbReference type="ARBA" id="ARBA00023125"/>
    </source>
</evidence>
<dbReference type="SUPFAM" id="SSF53822">
    <property type="entry name" value="Periplasmic binding protein-like I"/>
    <property type="match status" value="1"/>
</dbReference>
<dbReference type="PANTHER" id="PTHR30146:SF153">
    <property type="entry name" value="LACTOSE OPERON REPRESSOR"/>
    <property type="match status" value="1"/>
</dbReference>
<feature type="domain" description="HTH lacI-type" evidence="4">
    <location>
        <begin position="3"/>
        <end position="57"/>
    </location>
</feature>
<gene>
    <name evidence="5" type="ORF">GCM10010468_03670</name>
</gene>
<dbReference type="Gene3D" id="3.40.50.2300">
    <property type="match status" value="2"/>
</dbReference>
<evidence type="ECO:0000313" key="5">
    <source>
        <dbReference type="EMBL" id="GAA3194068.1"/>
    </source>
</evidence>
<dbReference type="GO" id="GO:0003677">
    <property type="term" value="F:DNA binding"/>
    <property type="evidence" value="ECO:0007669"/>
    <property type="project" value="UniProtKB-KW"/>
</dbReference>
<dbReference type="InterPro" id="IPR028082">
    <property type="entry name" value="Peripla_BP_I"/>
</dbReference>
<keyword evidence="6" id="KW-1185">Reference proteome</keyword>
<keyword evidence="2 5" id="KW-0238">DNA-binding</keyword>
<sequence>MAATLKDVAALAGVSVKTVSNVVNGYGFVKPENRRRVEEALATTGYRPHLGARNLRRGRTGFIALVLPELSIPYFGELAALVITAAQRRGWNVLIEQTQGTRDRERSALTAMGPHMIDGAILSPQALATEDFAAFHREVPLVMVGEHAVDVPIDHVAIDNVLAARTAVGHLAGIGRRRIAAIGQNPHRGTASLRLEGYRDALTEAGLPLLDDLVVTAMEYHRHDGAEAMRHLLARQEPPDAVFCFNDLLAIGAMRAAVEHGLRIPEDLAVVGFDNTEESAYSIPSLTTIAPDKSAIAEAAVDLISRRGTAAAEDATFPVQDIQTPFTLKIRESTVARTTQLRRRGPEA</sequence>
<accession>A0ABP6PXS6</accession>
<dbReference type="Proteomes" id="UP001501237">
    <property type="component" value="Unassembled WGS sequence"/>
</dbReference>
<dbReference type="SUPFAM" id="SSF47413">
    <property type="entry name" value="lambda repressor-like DNA-binding domains"/>
    <property type="match status" value="1"/>
</dbReference>
<dbReference type="PRINTS" id="PR00036">
    <property type="entry name" value="HTHLACI"/>
</dbReference>
<dbReference type="Gene3D" id="1.10.260.40">
    <property type="entry name" value="lambda repressor-like DNA-binding domains"/>
    <property type="match status" value="1"/>
</dbReference>
<protein>
    <submittedName>
        <fullName evidence="5">LacI family DNA-binding transcriptional regulator</fullName>
    </submittedName>
</protein>
<evidence type="ECO:0000259" key="4">
    <source>
        <dbReference type="PROSITE" id="PS50932"/>
    </source>
</evidence>
<dbReference type="InterPro" id="IPR000843">
    <property type="entry name" value="HTH_LacI"/>
</dbReference>
<name>A0ABP6PXS6_9ACTN</name>
<reference evidence="6" key="1">
    <citation type="journal article" date="2019" name="Int. J. Syst. Evol. Microbiol.">
        <title>The Global Catalogue of Microorganisms (GCM) 10K type strain sequencing project: providing services to taxonomists for standard genome sequencing and annotation.</title>
        <authorList>
            <consortium name="The Broad Institute Genomics Platform"/>
            <consortium name="The Broad Institute Genome Sequencing Center for Infectious Disease"/>
            <person name="Wu L."/>
            <person name="Ma J."/>
        </authorList>
    </citation>
    <scope>NUCLEOTIDE SEQUENCE [LARGE SCALE GENOMIC DNA]</scope>
    <source>
        <strain evidence="6">JCM 9377</strain>
    </source>
</reference>
<proteinExistence type="predicted"/>
<dbReference type="EMBL" id="BAAAUV010000001">
    <property type="protein sequence ID" value="GAA3194068.1"/>
    <property type="molecule type" value="Genomic_DNA"/>
</dbReference>
<keyword evidence="1" id="KW-0805">Transcription regulation</keyword>
<dbReference type="CDD" id="cd01392">
    <property type="entry name" value="HTH_LacI"/>
    <property type="match status" value="1"/>
</dbReference>
<keyword evidence="3" id="KW-0804">Transcription</keyword>
<dbReference type="InterPro" id="IPR010982">
    <property type="entry name" value="Lambda_DNA-bd_dom_sf"/>
</dbReference>
<evidence type="ECO:0000256" key="1">
    <source>
        <dbReference type="ARBA" id="ARBA00023015"/>
    </source>
</evidence>
<dbReference type="SMART" id="SM00354">
    <property type="entry name" value="HTH_LACI"/>
    <property type="match status" value="1"/>
</dbReference>
<dbReference type="PANTHER" id="PTHR30146">
    <property type="entry name" value="LACI-RELATED TRANSCRIPTIONAL REPRESSOR"/>
    <property type="match status" value="1"/>
</dbReference>
<evidence type="ECO:0000313" key="6">
    <source>
        <dbReference type="Proteomes" id="UP001501237"/>
    </source>
</evidence>
<evidence type="ECO:0000256" key="3">
    <source>
        <dbReference type="ARBA" id="ARBA00023163"/>
    </source>
</evidence>
<dbReference type="Pfam" id="PF00356">
    <property type="entry name" value="LacI"/>
    <property type="match status" value="1"/>
</dbReference>
<dbReference type="PROSITE" id="PS00356">
    <property type="entry name" value="HTH_LACI_1"/>
    <property type="match status" value="1"/>
</dbReference>
<dbReference type="RefSeq" id="WP_344821367.1">
    <property type="nucleotide sequence ID" value="NZ_BAAAUV010000001.1"/>
</dbReference>
<organism evidence="5 6">
    <name type="scientific">Actinocorallia longicatena</name>
    <dbReference type="NCBI Taxonomy" id="111803"/>
    <lineage>
        <taxon>Bacteria</taxon>
        <taxon>Bacillati</taxon>
        <taxon>Actinomycetota</taxon>
        <taxon>Actinomycetes</taxon>
        <taxon>Streptosporangiales</taxon>
        <taxon>Thermomonosporaceae</taxon>
        <taxon>Actinocorallia</taxon>
    </lineage>
</organism>
<comment type="caution">
    <text evidence="5">The sequence shown here is derived from an EMBL/GenBank/DDBJ whole genome shotgun (WGS) entry which is preliminary data.</text>
</comment>
<dbReference type="Pfam" id="PF13377">
    <property type="entry name" value="Peripla_BP_3"/>
    <property type="match status" value="1"/>
</dbReference>
<dbReference type="InterPro" id="IPR046335">
    <property type="entry name" value="LacI/GalR-like_sensor"/>
</dbReference>
<dbReference type="PROSITE" id="PS50932">
    <property type="entry name" value="HTH_LACI_2"/>
    <property type="match status" value="1"/>
</dbReference>